<dbReference type="SUPFAM" id="SSF109604">
    <property type="entry name" value="HD-domain/PDEase-like"/>
    <property type="match status" value="1"/>
</dbReference>
<proteinExistence type="predicted"/>
<protein>
    <submittedName>
        <fullName evidence="2">HD-GYP domain-containing protein (C-di-GMP phosphodiesterase class II)</fullName>
    </submittedName>
</protein>
<dbReference type="Pfam" id="PF13487">
    <property type="entry name" value="HD_5"/>
    <property type="match status" value="1"/>
</dbReference>
<dbReference type="InterPro" id="IPR029016">
    <property type="entry name" value="GAF-like_dom_sf"/>
</dbReference>
<accession>A0ABU2CA30</accession>
<dbReference type="PANTHER" id="PTHR43155">
    <property type="entry name" value="CYCLIC DI-GMP PHOSPHODIESTERASE PA4108-RELATED"/>
    <property type="match status" value="1"/>
</dbReference>
<dbReference type="SMART" id="SM00065">
    <property type="entry name" value="GAF"/>
    <property type="match status" value="1"/>
</dbReference>
<organism evidence="2 3">
    <name type="scientific">Rhodoferax ferrireducens</name>
    <dbReference type="NCBI Taxonomy" id="192843"/>
    <lineage>
        <taxon>Bacteria</taxon>
        <taxon>Pseudomonadati</taxon>
        <taxon>Pseudomonadota</taxon>
        <taxon>Betaproteobacteria</taxon>
        <taxon>Burkholderiales</taxon>
        <taxon>Comamonadaceae</taxon>
        <taxon>Rhodoferax</taxon>
    </lineage>
</organism>
<comment type="caution">
    <text evidence="2">The sequence shown here is derived from an EMBL/GenBank/DDBJ whole genome shotgun (WGS) entry which is preliminary data.</text>
</comment>
<dbReference type="PROSITE" id="PS51832">
    <property type="entry name" value="HD_GYP"/>
    <property type="match status" value="1"/>
</dbReference>
<dbReference type="Gene3D" id="3.30.450.40">
    <property type="match status" value="1"/>
</dbReference>
<dbReference type="InterPro" id="IPR003018">
    <property type="entry name" value="GAF"/>
</dbReference>
<feature type="domain" description="HD-GYP" evidence="1">
    <location>
        <begin position="325"/>
        <end position="529"/>
    </location>
</feature>
<dbReference type="PANTHER" id="PTHR43155:SF2">
    <property type="entry name" value="CYCLIC DI-GMP PHOSPHODIESTERASE PA4108"/>
    <property type="match status" value="1"/>
</dbReference>
<dbReference type="InterPro" id="IPR003607">
    <property type="entry name" value="HD/PDEase_dom"/>
</dbReference>
<dbReference type="RefSeq" id="WP_310374103.1">
    <property type="nucleotide sequence ID" value="NZ_JAVDXT010000002.1"/>
</dbReference>
<name>A0ABU2CA30_9BURK</name>
<dbReference type="Proteomes" id="UP001180487">
    <property type="component" value="Unassembled WGS sequence"/>
</dbReference>
<reference evidence="2 3" key="1">
    <citation type="submission" date="2023-07" db="EMBL/GenBank/DDBJ databases">
        <title>Sorghum-associated microbial communities from plants grown in Nebraska, USA.</title>
        <authorList>
            <person name="Schachtman D."/>
        </authorList>
    </citation>
    <scope>NUCLEOTIDE SEQUENCE [LARGE SCALE GENOMIC DNA]</scope>
    <source>
        <strain evidence="2 3">BE313</strain>
    </source>
</reference>
<evidence type="ECO:0000313" key="2">
    <source>
        <dbReference type="EMBL" id="MDR7378183.1"/>
    </source>
</evidence>
<keyword evidence="3" id="KW-1185">Reference proteome</keyword>
<dbReference type="SUPFAM" id="SSF55781">
    <property type="entry name" value="GAF domain-like"/>
    <property type="match status" value="1"/>
</dbReference>
<dbReference type="InterPro" id="IPR037522">
    <property type="entry name" value="HD_GYP_dom"/>
</dbReference>
<dbReference type="Pfam" id="PF01590">
    <property type="entry name" value="GAF"/>
    <property type="match status" value="1"/>
</dbReference>
<evidence type="ECO:0000259" key="1">
    <source>
        <dbReference type="PROSITE" id="PS51832"/>
    </source>
</evidence>
<dbReference type="CDD" id="cd00077">
    <property type="entry name" value="HDc"/>
    <property type="match status" value="1"/>
</dbReference>
<evidence type="ECO:0000313" key="3">
    <source>
        <dbReference type="Proteomes" id="UP001180487"/>
    </source>
</evidence>
<dbReference type="EMBL" id="JAVDXT010000002">
    <property type="protein sequence ID" value="MDR7378183.1"/>
    <property type="molecule type" value="Genomic_DNA"/>
</dbReference>
<sequence>MTMDLVGDLLGRLDQLNAIGAALSKERDINGLLEGILIAAKNITQADGGTLYRMTEDGSALRFEIMRTNSLDIFLGGTTGRSIAFAPLQLINAEGGFNDTMVATYVAIHDRTVNVADAYTEPEFDFSGTRKFDTQTGYRSQSFLAVPLKNFEGEVIGVLQLINAMEPDTGRVVTFSEADQRLVESLASQAAIALSNRLLVNQLETLFEAFIKLINTAIDEKSPYARGRFLRVPALTMMLAEAVDAVTEGPYASFSMTERDRYELKIAGMLHDCGKIATPVHVVDKATKLQTLYDRIGLIDTRFEVLKRDAEIAMLRQQLALRTCTDPAAEAALAEQKQIAVARIEADRAFLREVNPGQTAMTDAQLQRLREIGTQRRWTNPEGLQSPFLSGDELENLSIRRGTLNPQEREIVNHHIVATNQMLEQVPWPKHLKNVPEYAGAHHERMDGTGYPKGLTRHQMSLQARMLALSDVFEALTSAKRPYRPRMKLSKALEMMVRFSKNGHIDPDLFDVFMRQGVYRRYAEQFMNPEQLDLPTDTLPHVAPSPAF</sequence>
<gene>
    <name evidence="2" type="ORF">J2X19_002862</name>
</gene>
<dbReference type="Gene3D" id="1.10.3210.10">
    <property type="entry name" value="Hypothetical protein af1432"/>
    <property type="match status" value="2"/>
</dbReference>